<dbReference type="Proteomes" id="UP000078200">
    <property type="component" value="Unassembled WGS sequence"/>
</dbReference>
<dbReference type="EnsemblMetazoa" id="GAUT018431-RA">
    <property type="protein sequence ID" value="GAUT018431-PA"/>
    <property type="gene ID" value="GAUT018431"/>
</dbReference>
<evidence type="ECO:0000256" key="3">
    <source>
        <dbReference type="ARBA" id="ARBA00022989"/>
    </source>
</evidence>
<evidence type="ECO:0000313" key="5">
    <source>
        <dbReference type="EnsemblMetazoa" id="GAUT018431-PA"/>
    </source>
</evidence>
<organism evidence="5 6">
    <name type="scientific">Glossina austeni</name>
    <name type="common">Savannah tsetse fly</name>
    <dbReference type="NCBI Taxonomy" id="7395"/>
    <lineage>
        <taxon>Eukaryota</taxon>
        <taxon>Metazoa</taxon>
        <taxon>Ecdysozoa</taxon>
        <taxon>Arthropoda</taxon>
        <taxon>Hexapoda</taxon>
        <taxon>Insecta</taxon>
        <taxon>Pterygota</taxon>
        <taxon>Neoptera</taxon>
        <taxon>Endopterygota</taxon>
        <taxon>Diptera</taxon>
        <taxon>Brachycera</taxon>
        <taxon>Muscomorpha</taxon>
        <taxon>Hippoboscoidea</taxon>
        <taxon>Glossinidae</taxon>
        <taxon>Glossina</taxon>
    </lineage>
</organism>
<dbReference type="GO" id="GO:0016020">
    <property type="term" value="C:membrane"/>
    <property type="evidence" value="ECO:0007669"/>
    <property type="project" value="UniProtKB-SubCell"/>
</dbReference>
<keyword evidence="2" id="KW-0812">Transmembrane</keyword>
<dbReference type="PANTHER" id="PTHR13377">
    <property type="entry name" value="PLACENTAL PROTEIN 6"/>
    <property type="match status" value="1"/>
</dbReference>
<evidence type="ECO:0000256" key="1">
    <source>
        <dbReference type="ARBA" id="ARBA00004141"/>
    </source>
</evidence>
<dbReference type="AlphaFoldDB" id="A0A1A9UWU5"/>
<dbReference type="GO" id="GO:0005794">
    <property type="term" value="C:Golgi apparatus"/>
    <property type="evidence" value="ECO:0007669"/>
    <property type="project" value="TreeGrafter"/>
</dbReference>
<evidence type="ECO:0000256" key="2">
    <source>
        <dbReference type="ARBA" id="ARBA00022692"/>
    </source>
</evidence>
<dbReference type="VEuPathDB" id="VectorBase:GAUT018431"/>
<keyword evidence="4" id="KW-0472">Membrane</keyword>
<name>A0A1A9UWU5_GLOAU</name>
<dbReference type="PANTHER" id="PTHR13377:SF3">
    <property type="entry name" value="TRANSMEMBRANE PROTEIN 115"/>
    <property type="match status" value="1"/>
</dbReference>
<reference evidence="5" key="1">
    <citation type="submission" date="2020-05" db="UniProtKB">
        <authorList>
            <consortium name="EnsemblMetazoa"/>
        </authorList>
    </citation>
    <scope>IDENTIFICATION</scope>
    <source>
        <strain evidence="5">TTRI</strain>
    </source>
</reference>
<accession>A0A1A9UWU5</accession>
<sequence>MQSVVFPNGHGASSDSFTFASFFPSVTQPVTSILVNPIYMCCLKPPFPRVTPAACLMPIYISMSWVDPYDVERRRQIALKALTGRLKSTEIYNQLSKSFLTAAGNIINHRIRDSTNVTIISIFKVTAIYGHSHAIGGV</sequence>
<evidence type="ECO:0000256" key="4">
    <source>
        <dbReference type="ARBA" id="ARBA00023136"/>
    </source>
</evidence>
<protein>
    <submittedName>
        <fullName evidence="5">Uncharacterized protein</fullName>
    </submittedName>
</protein>
<evidence type="ECO:0000313" key="6">
    <source>
        <dbReference type="Proteomes" id="UP000078200"/>
    </source>
</evidence>
<dbReference type="GO" id="GO:0006890">
    <property type="term" value="P:retrograde vesicle-mediated transport, Golgi to endoplasmic reticulum"/>
    <property type="evidence" value="ECO:0007669"/>
    <property type="project" value="InterPro"/>
</dbReference>
<comment type="subcellular location">
    <subcellularLocation>
        <location evidence="1">Membrane</location>
        <topology evidence="1">Multi-pass membrane protein</topology>
    </subcellularLocation>
</comment>
<keyword evidence="6" id="KW-1185">Reference proteome</keyword>
<dbReference type="InterPro" id="IPR013861">
    <property type="entry name" value="TMEM115/Pdh1/Rbl19"/>
</dbReference>
<dbReference type="STRING" id="7395.A0A1A9UWU5"/>
<proteinExistence type="predicted"/>
<keyword evidence="3" id="KW-1133">Transmembrane helix</keyword>